<evidence type="ECO:0000256" key="1">
    <source>
        <dbReference type="SAM" id="Phobius"/>
    </source>
</evidence>
<feature type="transmembrane region" description="Helical" evidence="1">
    <location>
        <begin position="12"/>
        <end position="29"/>
    </location>
</feature>
<keyword evidence="1" id="KW-1133">Transmembrane helix</keyword>
<evidence type="ECO:0000313" key="2">
    <source>
        <dbReference type="EMBL" id="MCO6025852.1"/>
    </source>
</evidence>
<dbReference type="EMBL" id="JAMXLY010000030">
    <property type="protein sequence ID" value="MCO6025852.1"/>
    <property type="molecule type" value="Genomic_DNA"/>
</dbReference>
<gene>
    <name evidence="2" type="ORF">NG821_08380</name>
</gene>
<keyword evidence="3" id="KW-1185">Reference proteome</keyword>
<reference evidence="2 3" key="1">
    <citation type="submission" date="2022-06" db="EMBL/GenBank/DDBJ databases">
        <title>A taxonomic note on the genus Prevotella: Description of four novel genera and emended description of the genera Hallella and Xylanibacter.</title>
        <authorList>
            <person name="Hitch T.C.A."/>
        </authorList>
    </citation>
    <scope>NUCLEOTIDE SEQUENCE [LARGE SCALE GENOMIC DNA]</scope>
    <source>
        <strain evidence="2 3">DSM 100619</strain>
    </source>
</reference>
<dbReference type="Proteomes" id="UP001204015">
    <property type="component" value="Unassembled WGS sequence"/>
</dbReference>
<dbReference type="RefSeq" id="WP_252761208.1">
    <property type="nucleotide sequence ID" value="NZ_JAMXLY010000030.1"/>
</dbReference>
<name>A0ABT1BXQ4_9BACT</name>
<protein>
    <submittedName>
        <fullName evidence="2">Uncharacterized protein</fullName>
    </submittedName>
</protein>
<keyword evidence="1" id="KW-0472">Membrane</keyword>
<organism evidence="2 3">
    <name type="scientific">Segatella cerevisiae</name>
    <dbReference type="NCBI Taxonomy" id="2053716"/>
    <lineage>
        <taxon>Bacteria</taxon>
        <taxon>Pseudomonadati</taxon>
        <taxon>Bacteroidota</taxon>
        <taxon>Bacteroidia</taxon>
        <taxon>Bacteroidales</taxon>
        <taxon>Prevotellaceae</taxon>
        <taxon>Segatella</taxon>
    </lineage>
</organism>
<keyword evidence="1" id="KW-0812">Transmembrane</keyword>
<evidence type="ECO:0000313" key="3">
    <source>
        <dbReference type="Proteomes" id="UP001204015"/>
    </source>
</evidence>
<comment type="caution">
    <text evidence="2">The sequence shown here is derived from an EMBL/GenBank/DDBJ whole genome shotgun (WGS) entry which is preliminary data.</text>
</comment>
<accession>A0ABT1BXQ4</accession>
<sequence length="222" mass="26238">MDSDRSWINMRYFVIAAIIFTILISLLSIHRCRGKKVSMPERMKQVLNSTKMNVYYDKSYHYYVRYPSFFEHVPDSLSDDVGTCTFRYWDNWIYIGQSVNIVDNINGLSTKQGMDSLSIQLHATAKRYGKKYFILAGHYYDDSGQPNGYRYYSKYIPSQKIWFVQSLTYPDGYEKAVARLKKEIDSWTVWKKRPQRKLPFSLTDQENSSNTTDNTVFWPSHL</sequence>
<proteinExistence type="predicted"/>